<protein>
    <submittedName>
        <fullName evidence="5">Glutamate--ammonia ligase, catalytic domain protein</fullName>
        <ecNumber evidence="5">6.3.1.2</ecNumber>
    </submittedName>
</protein>
<proteinExistence type="inferred from homology"/>
<dbReference type="Pfam" id="PF00120">
    <property type="entry name" value="Gln-synt_C"/>
    <property type="match status" value="1"/>
</dbReference>
<dbReference type="EC" id="6.3.1.2" evidence="5"/>
<keyword evidence="5" id="KW-0436">Ligase</keyword>
<evidence type="ECO:0000313" key="5">
    <source>
        <dbReference type="EMBL" id="EDO52165.1"/>
    </source>
</evidence>
<dbReference type="InterPro" id="IPR008147">
    <property type="entry name" value="Gln_synt_N"/>
</dbReference>
<dbReference type="InterPro" id="IPR052725">
    <property type="entry name" value="GS_Type-3"/>
</dbReference>
<dbReference type="InterPro" id="IPR040577">
    <property type="entry name" value="Gln-synt_C"/>
</dbReference>
<keyword evidence="6" id="KW-1185">Reference proteome</keyword>
<dbReference type="PANTHER" id="PTHR42974">
    <property type="entry name" value="GLUTAMINE SYNTHETASE"/>
    <property type="match status" value="1"/>
</dbReference>
<evidence type="ECO:0000256" key="2">
    <source>
        <dbReference type="RuleBase" id="RU000384"/>
    </source>
</evidence>
<evidence type="ECO:0000259" key="3">
    <source>
        <dbReference type="PROSITE" id="PS51986"/>
    </source>
</evidence>
<feature type="domain" description="GS beta-grasp" evidence="3">
    <location>
        <begin position="99"/>
        <end position="188"/>
    </location>
</feature>
<dbReference type="SMART" id="SM01230">
    <property type="entry name" value="Gln-synt_C"/>
    <property type="match status" value="1"/>
</dbReference>
<dbReference type="Gene3D" id="3.30.590.10">
    <property type="entry name" value="Glutamine synthetase/guanido kinase, catalytic domain"/>
    <property type="match status" value="1"/>
</dbReference>
<dbReference type="Pfam" id="PF12437">
    <property type="entry name" value="GSIII_N"/>
    <property type="match status" value="1"/>
</dbReference>
<reference evidence="5" key="1">
    <citation type="submission" date="2007-06" db="EMBL/GenBank/DDBJ databases">
        <authorList>
            <person name="Fulton L."/>
            <person name="Clifton S."/>
            <person name="Fulton B."/>
            <person name="Xu J."/>
            <person name="Minx P."/>
            <person name="Pepin K.H."/>
            <person name="Johnson M."/>
            <person name="Thiruvilangam P."/>
            <person name="Bhonagiri V."/>
            <person name="Nash W.E."/>
            <person name="Mardis E.R."/>
            <person name="Wilson R.K."/>
        </authorList>
    </citation>
    <scope>NUCLEOTIDE SEQUENCE [LARGE SCALE GENOMIC DNA]</scope>
    <source>
        <strain evidence="5">ATCC 8492</strain>
    </source>
</reference>
<accession>A0ABC9N673</accession>
<gene>
    <name evidence="5" type="primary">glnA</name>
    <name evidence="5" type="ORF">BACUNI_04720</name>
</gene>
<evidence type="ECO:0000313" key="6">
    <source>
        <dbReference type="Proteomes" id="UP000004110"/>
    </source>
</evidence>
<evidence type="ECO:0000256" key="1">
    <source>
        <dbReference type="PROSITE-ProRule" id="PRU01330"/>
    </source>
</evidence>
<sequence length="743" mass="84411">MYFCAQQPIKGETYMSKMRFFALQELANRQPLEVTTPSNKLSDYYGSHVFDRKKMQEYLPREAYKAVTDAIEKGTPINREMADLIANGMKSWAKSLNVTHYTHWFQPLTDGTAEKHDGFIEFGEGTEVIERFSGKLLIQQEPDASSFPNGGIRNTFEARGYTAWDVSSPAFVVDTTLCIPTIFISYTGEALDYKTPLLKALAAVDKAATDVCQLFDKNITRVYTNLGWEQEYFLVDSALYNARPDLCLTGRTLMGHSSAKDQQLEDHYFGSIPPRVTAFMKELEIECHKLGIPVKTRHNEVAPNQFELAPIFENANLANDHNQLVMDLMKRIARKHHFAVLLHEKPYNGVNGSGKHNNWSLCTDTGINLFAPGKNPKGNMLFLTFLVNVLMMVYKNQNLLRASIMSAGNSHRLGANEAPPAILSIFLGKQLSSILDEIARQISSSKMTSEEKTTLKLGIGRIPEILLDTTDRNRTSPFAFTGNRFEFRAAGSSANCAAAMIAINAAMANQLNEFKVSIDKLMEEGVGKDEAIFRIMKETIIASEPIRFEGDGYSEQWKQEAARRGLTNICHVPEALMHYMDNQSRSVLIGERIFNETELACRLEVELEKYTMKVQIESRVLGDLAINHIVPTAVIYQNRLLENLRGLRETFSPEEYEVLSADRKELVREISKRVTAIKVQVREMTEARKVANHMDNYKDKAFAYEETVRPYLESIRDHIDHLEMEIDDEIWPLPKYRELLFTK</sequence>
<comment type="caution">
    <text evidence="5">The sequence shown here is derived from an EMBL/GenBank/DDBJ whole genome shotgun (WGS) entry which is preliminary data.</text>
</comment>
<dbReference type="InterPro" id="IPR027303">
    <property type="entry name" value="Gln_synth_gly_rich_site"/>
</dbReference>
<dbReference type="SUPFAM" id="SSF55931">
    <property type="entry name" value="Glutamine synthetase/guanido kinase"/>
    <property type="match status" value="1"/>
</dbReference>
<dbReference type="PANTHER" id="PTHR42974:SF1">
    <property type="entry name" value="TYPE-3 GLUTAMINE SYNTHETASE"/>
    <property type="match status" value="1"/>
</dbReference>
<dbReference type="PROSITE" id="PS51986">
    <property type="entry name" value="GS_BETA_GRASP"/>
    <property type="match status" value="1"/>
</dbReference>
<feature type="domain" description="GS catalytic" evidence="4">
    <location>
        <begin position="193"/>
        <end position="629"/>
    </location>
</feature>
<dbReference type="InterPro" id="IPR022147">
    <property type="entry name" value="GSIII_N"/>
</dbReference>
<evidence type="ECO:0000259" key="4">
    <source>
        <dbReference type="PROSITE" id="PS51987"/>
    </source>
</evidence>
<dbReference type="Pfam" id="PF18318">
    <property type="entry name" value="Gln-synt_C-ter"/>
    <property type="match status" value="1"/>
</dbReference>
<dbReference type="InterPro" id="IPR014746">
    <property type="entry name" value="Gln_synth/guanido_kin_cat_dom"/>
</dbReference>
<reference evidence="5" key="2">
    <citation type="submission" date="2013-11" db="EMBL/GenBank/DDBJ databases">
        <title>Draft genome sequence of Bacteroides uniformis (ATCC 8492).</title>
        <authorList>
            <person name="Sudarsanam P."/>
            <person name="Ley R."/>
            <person name="Guruge J."/>
            <person name="Turnbaugh P.J."/>
            <person name="Mahowald M."/>
            <person name="Liep D."/>
            <person name="Gordon J."/>
        </authorList>
    </citation>
    <scope>NUCLEOTIDE SEQUENCE</scope>
    <source>
        <strain evidence="5">ATCC 8492</strain>
    </source>
</reference>
<dbReference type="PROSITE" id="PS00181">
    <property type="entry name" value="GLNA_ATP"/>
    <property type="match status" value="1"/>
</dbReference>
<dbReference type="InterPro" id="IPR008146">
    <property type="entry name" value="Gln_synth_cat_dom"/>
</dbReference>
<dbReference type="GO" id="GO:0004356">
    <property type="term" value="F:glutamine synthetase activity"/>
    <property type="evidence" value="ECO:0007669"/>
    <property type="project" value="UniProtKB-EC"/>
</dbReference>
<comment type="similarity">
    <text evidence="1 2">Belongs to the glutamine synthetase family.</text>
</comment>
<dbReference type="Proteomes" id="UP000004110">
    <property type="component" value="Unassembled WGS sequence"/>
</dbReference>
<name>A0ABC9N673_BACUC</name>
<dbReference type="EMBL" id="AAYH02000049">
    <property type="protein sequence ID" value="EDO52165.1"/>
    <property type="molecule type" value="Genomic_DNA"/>
</dbReference>
<dbReference type="Gene3D" id="1.20.120.1560">
    <property type="match status" value="1"/>
</dbReference>
<dbReference type="PROSITE" id="PS51987">
    <property type="entry name" value="GS_CATALYTIC"/>
    <property type="match status" value="1"/>
</dbReference>
<dbReference type="AlphaFoldDB" id="A0ABC9N673"/>
<organism evidence="5 6">
    <name type="scientific">Bacteroides uniformis (strain ATCC 8492 / DSM 6597 / CCUG 4942 / CIP 103695 / JCM 5828 / KCTC 5204 / NCTC 13054 / VPI 0061)</name>
    <dbReference type="NCBI Taxonomy" id="411479"/>
    <lineage>
        <taxon>Bacteria</taxon>
        <taxon>Pseudomonadati</taxon>
        <taxon>Bacteroidota</taxon>
        <taxon>Bacteroidia</taxon>
        <taxon>Bacteroidales</taxon>
        <taxon>Bacteroidaceae</taxon>
        <taxon>Bacteroides</taxon>
    </lineage>
</organism>